<dbReference type="Proteomes" id="UP000072741">
    <property type="component" value="Unassembled WGS sequence"/>
</dbReference>
<feature type="region of interest" description="Disordered" evidence="9">
    <location>
        <begin position="1"/>
        <end position="41"/>
    </location>
</feature>
<comment type="similarity">
    <text evidence="1">Belongs to the FlgM family.</text>
</comment>
<dbReference type="SUPFAM" id="SSF101498">
    <property type="entry name" value="Anti-sigma factor FlgM"/>
    <property type="match status" value="1"/>
</dbReference>
<feature type="domain" description="Anti-sigma-28 factor FlgM C-terminal" evidence="10">
    <location>
        <begin position="40"/>
        <end position="88"/>
    </location>
</feature>
<dbReference type="GO" id="GO:0044781">
    <property type="term" value="P:bacterial-type flagellum organization"/>
    <property type="evidence" value="ECO:0007669"/>
    <property type="project" value="UniProtKB-KW"/>
</dbReference>
<evidence type="ECO:0000256" key="2">
    <source>
        <dbReference type="ARBA" id="ARBA00017823"/>
    </source>
</evidence>
<evidence type="ECO:0000313" key="12">
    <source>
        <dbReference type="Proteomes" id="UP000072741"/>
    </source>
</evidence>
<keyword evidence="3" id="KW-0678">Repressor</keyword>
<evidence type="ECO:0000313" key="11">
    <source>
        <dbReference type="EMBL" id="KTT09356.1"/>
    </source>
</evidence>
<evidence type="ECO:0000256" key="1">
    <source>
        <dbReference type="ARBA" id="ARBA00005322"/>
    </source>
</evidence>
<evidence type="ECO:0000256" key="9">
    <source>
        <dbReference type="SAM" id="MobiDB-lite"/>
    </source>
</evidence>
<dbReference type="GO" id="GO:0045892">
    <property type="term" value="P:negative regulation of DNA-templated transcription"/>
    <property type="evidence" value="ECO:0007669"/>
    <property type="project" value="InterPro"/>
</dbReference>
<accession>A0A147GKT2</accession>
<keyword evidence="5" id="KW-0805">Transcription regulation</keyword>
<dbReference type="InterPro" id="IPR035890">
    <property type="entry name" value="Anti-sigma-28_factor_FlgM_sf"/>
</dbReference>
<keyword evidence="12" id="KW-1185">Reference proteome</keyword>
<gene>
    <name evidence="11" type="ORF">NS331_25145</name>
</gene>
<dbReference type="AlphaFoldDB" id="A0A147GKT2"/>
<evidence type="ECO:0000256" key="4">
    <source>
        <dbReference type="ARBA" id="ARBA00022795"/>
    </source>
</evidence>
<protein>
    <recommendedName>
        <fullName evidence="2">Negative regulator of flagellin synthesis</fullName>
    </recommendedName>
    <alternativeName>
        <fullName evidence="8">Anti-sigma-28 factor</fullName>
    </alternativeName>
</protein>
<name>A0A147GKT2_9BURK</name>
<comment type="function">
    <text evidence="7">Responsible for the coupling of flagellin expression to flagellar assembly by preventing expression of the flagellin genes when a component of the middle class of proteins is defective. It negatively regulates flagellar genes by inhibiting the activity of FliA by directly binding to FliA.</text>
</comment>
<dbReference type="OrthoDB" id="5298032at2"/>
<reference evidence="11 12" key="1">
    <citation type="journal article" date="2016" name="Front. Microbiol.">
        <title>Genomic Resource of Rice Seed Associated Bacteria.</title>
        <authorList>
            <person name="Midha S."/>
            <person name="Bansal K."/>
            <person name="Sharma S."/>
            <person name="Kumar N."/>
            <person name="Patil P.P."/>
            <person name="Chaudhry V."/>
            <person name="Patil P.B."/>
        </authorList>
    </citation>
    <scope>NUCLEOTIDE SEQUENCE [LARGE SCALE GENOMIC DNA]</scope>
    <source>
        <strain evidence="11 12">NS331</strain>
    </source>
</reference>
<evidence type="ECO:0000256" key="5">
    <source>
        <dbReference type="ARBA" id="ARBA00023015"/>
    </source>
</evidence>
<sequence length="100" mass="9909">MRIGASNLDVGQIETGAVQPDRASRAPATSGSTPAGAGVSVEVSSTVKSLGRTGSGSGIDEAKVASMREAIANGTFTVDAGAVADKMLANAQEMLSRTKG</sequence>
<evidence type="ECO:0000256" key="7">
    <source>
        <dbReference type="ARBA" id="ARBA00024739"/>
    </source>
</evidence>
<dbReference type="InterPro" id="IPR007412">
    <property type="entry name" value="FlgM"/>
</dbReference>
<evidence type="ECO:0000256" key="3">
    <source>
        <dbReference type="ARBA" id="ARBA00022491"/>
    </source>
</evidence>
<evidence type="ECO:0000256" key="8">
    <source>
        <dbReference type="ARBA" id="ARBA00030117"/>
    </source>
</evidence>
<dbReference type="InterPro" id="IPR031316">
    <property type="entry name" value="FlgM_C"/>
</dbReference>
<organism evidence="11 12">
    <name type="scientific">Pseudacidovorax intermedius</name>
    <dbReference type="NCBI Taxonomy" id="433924"/>
    <lineage>
        <taxon>Bacteria</taxon>
        <taxon>Pseudomonadati</taxon>
        <taxon>Pseudomonadota</taxon>
        <taxon>Betaproteobacteria</taxon>
        <taxon>Burkholderiales</taxon>
        <taxon>Comamonadaceae</taxon>
        <taxon>Pseudacidovorax</taxon>
    </lineage>
</organism>
<dbReference type="RefSeq" id="WP_082702778.1">
    <property type="nucleotide sequence ID" value="NZ_LDSL01000257.1"/>
</dbReference>
<keyword evidence="4" id="KW-1005">Bacterial flagellum biogenesis</keyword>
<comment type="caution">
    <text evidence="11">The sequence shown here is derived from an EMBL/GenBank/DDBJ whole genome shotgun (WGS) entry which is preliminary data.</text>
</comment>
<evidence type="ECO:0000256" key="6">
    <source>
        <dbReference type="ARBA" id="ARBA00023163"/>
    </source>
</evidence>
<dbReference type="NCBIfam" id="TIGR03824">
    <property type="entry name" value="FlgM_jcvi"/>
    <property type="match status" value="1"/>
</dbReference>
<evidence type="ECO:0000259" key="10">
    <source>
        <dbReference type="Pfam" id="PF04316"/>
    </source>
</evidence>
<keyword evidence="6" id="KW-0804">Transcription</keyword>
<dbReference type="EMBL" id="LDSL01000257">
    <property type="protein sequence ID" value="KTT09356.1"/>
    <property type="molecule type" value="Genomic_DNA"/>
</dbReference>
<dbReference type="Pfam" id="PF04316">
    <property type="entry name" value="FlgM"/>
    <property type="match status" value="1"/>
</dbReference>
<proteinExistence type="inferred from homology"/>